<evidence type="ECO:0000313" key="2">
    <source>
        <dbReference type="Proteomes" id="UP000807469"/>
    </source>
</evidence>
<sequence length="272" mass="30293">AWVDTWNWQLLVEQPLSARMSGVQKLRTALVQMATITRQHVRTLGTTGAGITRAEDVDMSLNNHFTNLWRLDLEKRPGVIKRKAALALSNSEDVQPIVKVTTFAQPGKSKPAAPVASSKKRTRLEELSIAAQAEEKTRQKALKVSIAKVQATSQVQIEGAQVQIEALKAKIKLKCQSREEKAKQLQVQNEIELKRMRLNHELQMEELQMRLTSTSSSTSSMIYGHEKGMSAVAGPSNWNQATSTAGPSNWDQQDMSLGDLTFDNFNHLQDGF</sequence>
<reference evidence="1" key="1">
    <citation type="submission" date="2020-11" db="EMBL/GenBank/DDBJ databases">
        <authorList>
            <consortium name="DOE Joint Genome Institute"/>
            <person name="Ahrendt S."/>
            <person name="Riley R."/>
            <person name="Andreopoulos W."/>
            <person name="Labutti K."/>
            <person name="Pangilinan J."/>
            <person name="Ruiz-Duenas F.J."/>
            <person name="Barrasa J.M."/>
            <person name="Sanchez-Garcia M."/>
            <person name="Camarero S."/>
            <person name="Miyauchi S."/>
            <person name="Serrano A."/>
            <person name="Linde D."/>
            <person name="Babiker R."/>
            <person name="Drula E."/>
            <person name="Ayuso-Fernandez I."/>
            <person name="Pacheco R."/>
            <person name="Padilla G."/>
            <person name="Ferreira P."/>
            <person name="Barriuso J."/>
            <person name="Kellner H."/>
            <person name="Castanera R."/>
            <person name="Alfaro M."/>
            <person name="Ramirez L."/>
            <person name="Pisabarro A.G."/>
            <person name="Kuo A."/>
            <person name="Tritt A."/>
            <person name="Lipzen A."/>
            <person name="He G."/>
            <person name="Yan M."/>
            <person name="Ng V."/>
            <person name="Cullen D."/>
            <person name="Martin F."/>
            <person name="Rosso M.-N."/>
            <person name="Henrissat B."/>
            <person name="Hibbett D."/>
            <person name="Martinez A.T."/>
            <person name="Grigoriev I.V."/>
        </authorList>
    </citation>
    <scope>NUCLEOTIDE SEQUENCE</scope>
    <source>
        <strain evidence="1">CIRM-BRFM 674</strain>
    </source>
</reference>
<accession>A0A9P5YNE0</accession>
<organism evidence="1 2">
    <name type="scientific">Pholiota conissans</name>
    <dbReference type="NCBI Taxonomy" id="109636"/>
    <lineage>
        <taxon>Eukaryota</taxon>
        <taxon>Fungi</taxon>
        <taxon>Dikarya</taxon>
        <taxon>Basidiomycota</taxon>
        <taxon>Agaricomycotina</taxon>
        <taxon>Agaricomycetes</taxon>
        <taxon>Agaricomycetidae</taxon>
        <taxon>Agaricales</taxon>
        <taxon>Agaricineae</taxon>
        <taxon>Strophariaceae</taxon>
        <taxon>Pholiota</taxon>
    </lineage>
</organism>
<dbReference type="Proteomes" id="UP000807469">
    <property type="component" value="Unassembled WGS sequence"/>
</dbReference>
<dbReference type="AlphaFoldDB" id="A0A9P5YNE0"/>
<dbReference type="EMBL" id="MU155787">
    <property type="protein sequence ID" value="KAF9470986.1"/>
    <property type="molecule type" value="Genomic_DNA"/>
</dbReference>
<gene>
    <name evidence="1" type="ORF">BDN70DRAFT_901687</name>
</gene>
<proteinExistence type="predicted"/>
<feature type="non-terminal residue" evidence="1">
    <location>
        <position position="1"/>
    </location>
</feature>
<name>A0A9P5YNE0_9AGAR</name>
<dbReference type="OrthoDB" id="3266275at2759"/>
<comment type="caution">
    <text evidence="1">The sequence shown here is derived from an EMBL/GenBank/DDBJ whole genome shotgun (WGS) entry which is preliminary data.</text>
</comment>
<evidence type="ECO:0000313" key="1">
    <source>
        <dbReference type="EMBL" id="KAF9470986.1"/>
    </source>
</evidence>
<keyword evidence="2" id="KW-1185">Reference proteome</keyword>
<protein>
    <submittedName>
        <fullName evidence="1">Uncharacterized protein</fullName>
    </submittedName>
</protein>